<dbReference type="InterPro" id="IPR013598">
    <property type="entry name" value="Exportin-1/Importin-b-like"/>
</dbReference>
<proteinExistence type="inferred from homology"/>
<gene>
    <name evidence="7" type="ORF">ADUPG1_013131</name>
</gene>
<evidence type="ECO:0000256" key="4">
    <source>
        <dbReference type="ARBA" id="ARBA00022927"/>
    </source>
</evidence>
<evidence type="ECO:0000256" key="1">
    <source>
        <dbReference type="ARBA" id="ARBA00004123"/>
    </source>
</evidence>
<comment type="subcellular location">
    <subcellularLocation>
        <location evidence="1">Nucleus</location>
    </subcellularLocation>
</comment>
<evidence type="ECO:0000256" key="5">
    <source>
        <dbReference type="ARBA" id="ARBA00023242"/>
    </source>
</evidence>
<protein>
    <submittedName>
        <fullName evidence="7">Protein EXPORTIN 1B</fullName>
    </submittedName>
</protein>
<reference evidence="7" key="1">
    <citation type="submission" date="2022-03" db="EMBL/GenBank/DDBJ databases">
        <title>Draft genome sequence of Aduncisulcus paluster, a free-living microaerophilic Fornicata.</title>
        <authorList>
            <person name="Yuyama I."/>
            <person name="Kume K."/>
            <person name="Tamura T."/>
            <person name="Inagaki Y."/>
            <person name="Hashimoto T."/>
        </authorList>
    </citation>
    <scope>NUCLEOTIDE SEQUENCE</scope>
    <source>
        <strain evidence="7">NY0171</strain>
    </source>
</reference>
<keyword evidence="5" id="KW-0539">Nucleus</keyword>
<keyword evidence="8" id="KW-1185">Reference proteome</keyword>
<dbReference type="Proteomes" id="UP001057375">
    <property type="component" value="Unassembled WGS sequence"/>
</dbReference>
<dbReference type="InterPro" id="IPR016024">
    <property type="entry name" value="ARM-type_fold"/>
</dbReference>
<organism evidence="7 8">
    <name type="scientific">Aduncisulcus paluster</name>
    <dbReference type="NCBI Taxonomy" id="2918883"/>
    <lineage>
        <taxon>Eukaryota</taxon>
        <taxon>Metamonada</taxon>
        <taxon>Carpediemonas-like organisms</taxon>
        <taxon>Aduncisulcus</taxon>
    </lineage>
</organism>
<comment type="similarity">
    <text evidence="2">Belongs to the exportin family.</text>
</comment>
<keyword evidence="4" id="KW-0653">Protein transport</keyword>
<dbReference type="InterPro" id="IPR045065">
    <property type="entry name" value="XPO1/5"/>
</dbReference>
<dbReference type="PANTHER" id="PTHR11223:SF3">
    <property type="entry name" value="EXPORTIN-5"/>
    <property type="match status" value="1"/>
</dbReference>
<evidence type="ECO:0000313" key="7">
    <source>
        <dbReference type="EMBL" id="GKT25743.1"/>
    </source>
</evidence>
<accession>A0ABQ5K541</accession>
<comment type="caution">
    <text evidence="7">The sequence shown here is derived from an EMBL/GenBank/DDBJ whole genome shotgun (WGS) entry which is preliminary data.</text>
</comment>
<dbReference type="Gene3D" id="1.25.10.10">
    <property type="entry name" value="Leucine-rich Repeat Variant"/>
    <property type="match status" value="1"/>
</dbReference>
<dbReference type="Pfam" id="PF18784">
    <property type="entry name" value="CRM1_repeat_2"/>
    <property type="match status" value="1"/>
</dbReference>
<dbReference type="PANTHER" id="PTHR11223">
    <property type="entry name" value="EXPORTIN 1/5"/>
    <property type="match status" value="1"/>
</dbReference>
<dbReference type="SMART" id="SM01102">
    <property type="entry name" value="CRM1_C"/>
    <property type="match status" value="1"/>
</dbReference>
<dbReference type="SUPFAM" id="SSF48371">
    <property type="entry name" value="ARM repeat"/>
    <property type="match status" value="1"/>
</dbReference>
<feature type="domain" description="Exportin-1 C-terminal" evidence="6">
    <location>
        <begin position="726"/>
        <end position="1048"/>
    </location>
</feature>
<dbReference type="EMBL" id="BQXS01012609">
    <property type="protein sequence ID" value="GKT25743.1"/>
    <property type="molecule type" value="Genomic_DNA"/>
</dbReference>
<dbReference type="Pfam" id="PF08767">
    <property type="entry name" value="CRM1_C"/>
    <property type="match status" value="1"/>
</dbReference>
<evidence type="ECO:0000256" key="2">
    <source>
        <dbReference type="ARBA" id="ARBA00009466"/>
    </source>
</evidence>
<dbReference type="Pfam" id="PF08389">
    <property type="entry name" value="Xpo1"/>
    <property type="match status" value="1"/>
</dbReference>
<dbReference type="InterPro" id="IPR011989">
    <property type="entry name" value="ARM-like"/>
</dbReference>
<evidence type="ECO:0000313" key="8">
    <source>
        <dbReference type="Proteomes" id="UP001057375"/>
    </source>
</evidence>
<dbReference type="InterPro" id="IPR014877">
    <property type="entry name" value="XPO1_C_dom"/>
</dbReference>
<dbReference type="InterPro" id="IPR041235">
    <property type="entry name" value="Exp1_repeat_2"/>
</dbReference>
<sequence>MDEKLDFTIDDIEDLIQRMQKGDSEAHIILQKILEIDALKYAKLLLEGAKSPMSLFFGLQLLEKALKRDWFRWPDSERDAALLFTYEKLKSISAMDGDVRQKNTIIAKLVAVLISILKKEWPDKFESFLPELMKEASKDKAFFKSALKVVKMLSEEVFENQQLTLLSDRARRMKSRFSDDLRVIWSRVVGSFSDDKDEALLREKLKVITSLVSWAPLPFIFAQDDMLKQFIILCSIPELAPISLKIISSIISRRVENEEMFCKIAELVCLCEQGISQWLPLDYNFPEVLAAGNTEAEILVRSLVHLYHNFFIVYFPSIRIIFSSHCPLPELKRTDEIGSYKEAVLMMLGRMVQFTRCDCHEGIFTSCCEFWNRFLVLVQKDRNKSYASPGGLGSPGSMGVYSDISEVLSASSSAPSLFTAISGILATLREVIIVRIVKPEEVIVVKNEMGEVVREKLPQVAVVELHKQQSGIIRLLWRFHPVQMRKLIIEILEKMTSRFDVNMLNSVCWGAGCLGGNLSGPTQSDFILAVMRILLELNKSCSYTADRAIVASLVMYVASRFYKYLGRQSVLLQAVSDKLLSFLHEKYAGIKDMCVDTLLFLTEKSPKSFTHPKVKKEKGAHVPGVNYIDFIVDNVSDHVSDLNPQQTAGVFKAFAQAICGYGQEKKKRELLRKLMRLPLSSFQKLCLKATHDLDVLKSEEACDTVINFVYVSEAVVQAAKDTFASTLDEFFSDILFIYSFYSDVVAKYIKVEGAQGALDQRVRKVRHVKQGIIKLLDTYIDSCSAYESILGKISQLMENLLSDFGRSPAEARESEVLGFFATLVSNLKSRCPAPLIGSILTNLLPPAVDMLEGRYDTYLDHREQLFRLLEHIFAHNLAAVVETLDEESLKGLIGVLGFGLNHITQVTHDHAAQAMLNLIDSVSHESDMGRKRKLFSLVFEPVAQSVVTVFCDTFHKQGAPEQKRILRKIITLVGETRDPIWDQSAITLSTELEQERISGHVNENTVIFGSKLKVYIQKQFPHVNESELETFVTRLCDVAKTNKDVYESLMDDFSIITKI</sequence>
<evidence type="ECO:0000259" key="6">
    <source>
        <dbReference type="SMART" id="SM01102"/>
    </source>
</evidence>
<keyword evidence="3" id="KW-0813">Transport</keyword>
<evidence type="ECO:0000256" key="3">
    <source>
        <dbReference type="ARBA" id="ARBA00022448"/>
    </source>
</evidence>
<name>A0ABQ5K541_9EUKA</name>